<protein>
    <submittedName>
        <fullName evidence="1">Uncharacterized protein</fullName>
    </submittedName>
</protein>
<organism evidence="1 2">
    <name type="scientific">Estrella lausannensis</name>
    <dbReference type="NCBI Taxonomy" id="483423"/>
    <lineage>
        <taxon>Bacteria</taxon>
        <taxon>Pseudomonadati</taxon>
        <taxon>Chlamydiota</taxon>
        <taxon>Chlamydiia</taxon>
        <taxon>Parachlamydiales</taxon>
        <taxon>Candidatus Criblamydiaceae</taxon>
        <taxon>Estrella</taxon>
    </lineage>
</organism>
<dbReference type="Proteomes" id="UP000220251">
    <property type="component" value="Unassembled WGS sequence"/>
</dbReference>
<dbReference type="AlphaFoldDB" id="A0A0H5DQ32"/>
<dbReference type="RefSeq" id="WP_098037492.1">
    <property type="nucleotide sequence ID" value="NZ_CWGJ01000005.1"/>
</dbReference>
<name>A0A0H5DQ32_9BACT</name>
<proteinExistence type="predicted"/>
<dbReference type="EMBL" id="CWGJ01000005">
    <property type="protein sequence ID" value="CRX37629.1"/>
    <property type="molecule type" value="Genomic_DNA"/>
</dbReference>
<keyword evidence="2" id="KW-1185">Reference proteome</keyword>
<accession>A0A0H5DQ32</accession>
<dbReference type="OrthoDB" id="23443at2"/>
<gene>
    <name evidence="1" type="ORF">ELAC_0268</name>
</gene>
<evidence type="ECO:0000313" key="2">
    <source>
        <dbReference type="Proteomes" id="UP000220251"/>
    </source>
</evidence>
<reference evidence="2" key="1">
    <citation type="submission" date="2015-06" db="EMBL/GenBank/DDBJ databases">
        <authorList>
            <person name="Bertelli C."/>
        </authorList>
    </citation>
    <scope>NUCLEOTIDE SEQUENCE [LARGE SCALE GENOMIC DNA]</scope>
    <source>
        <strain evidence="2">CRIB-30</strain>
    </source>
</reference>
<sequence>MNISPTSQLQNSTANDFVENPHQMWVVNNKEIKLFLGTEPYFTICENNRITNRVELTEAAVRRIHATDQIYIHVMNNKEHYDFCPLLFKRKFNQLKLSLVYSRFGPLWQLYDRNTRETRWQKFSATFVSDACHRKTWNMFEKHKEWMQADIRAIGILKDFEEDFLIKDIVFLKETDTDLPLSLDLEAKAEEERKKVYDLKKEKAWKSPNMERLSSRMRSMNLRLTYPSTGFLLPSENNEGNNNEDPEDLFIYGSAENRNRIEEKEKRFAIYNTIVRCNFLTSDSRSQVLGHRQESLIHGPSHLPSLITKLFCQFLPSTAPKNLLVSEKIRPLVESIFPFYVIVEPRTIPCTLDANVRISKFRWAISLICDDTNAYSGQHALIVVQGIYDGSLSMIDNQQRTRLGERFTLISHLMHENKIKLKFVDKNKLRFIERTRVWLLTSKKITMMVNAMVKERDEQTTPFSILGAYSALGGGGHNCFTWAHSYLKSVGIDLGWPGFGVLFTQTKSYTQKPEYYLTHPDYQKI</sequence>
<evidence type="ECO:0000313" key="1">
    <source>
        <dbReference type="EMBL" id="CRX37629.1"/>
    </source>
</evidence>